<evidence type="ECO:0000256" key="2">
    <source>
        <dbReference type="ARBA" id="ARBA00004651"/>
    </source>
</evidence>
<dbReference type="CDD" id="cd00082">
    <property type="entry name" value="HisKA"/>
    <property type="match status" value="1"/>
</dbReference>
<keyword evidence="7 14" id="KW-0812">Transmembrane</keyword>
<dbReference type="Pfam" id="PF00672">
    <property type="entry name" value="HAMP"/>
    <property type="match status" value="1"/>
</dbReference>
<evidence type="ECO:0000256" key="14">
    <source>
        <dbReference type="SAM" id="Phobius"/>
    </source>
</evidence>
<organism evidence="17 18">
    <name type="scientific">Paenibacillus planticolens</name>
    <dbReference type="NCBI Taxonomy" id="2654976"/>
    <lineage>
        <taxon>Bacteria</taxon>
        <taxon>Bacillati</taxon>
        <taxon>Bacillota</taxon>
        <taxon>Bacilli</taxon>
        <taxon>Bacillales</taxon>
        <taxon>Paenibacillaceae</taxon>
        <taxon>Paenibacillus</taxon>
    </lineage>
</organism>
<dbReference type="InterPro" id="IPR003660">
    <property type="entry name" value="HAMP_dom"/>
</dbReference>
<dbReference type="Proteomes" id="UP000618579">
    <property type="component" value="Unassembled WGS sequence"/>
</dbReference>
<keyword evidence="6" id="KW-0808">Transferase</keyword>
<dbReference type="InterPro" id="IPR003594">
    <property type="entry name" value="HATPase_dom"/>
</dbReference>
<keyword evidence="5" id="KW-0597">Phosphoprotein</keyword>
<evidence type="ECO:0000259" key="15">
    <source>
        <dbReference type="PROSITE" id="PS50109"/>
    </source>
</evidence>
<feature type="domain" description="Histidine kinase" evidence="15">
    <location>
        <begin position="145"/>
        <end position="362"/>
    </location>
</feature>
<dbReference type="InterPro" id="IPR036097">
    <property type="entry name" value="HisK_dim/P_sf"/>
</dbReference>
<feature type="transmembrane region" description="Helical" evidence="14">
    <location>
        <begin position="12"/>
        <end position="35"/>
    </location>
</feature>
<dbReference type="InterPro" id="IPR005467">
    <property type="entry name" value="His_kinase_dom"/>
</dbReference>
<evidence type="ECO:0000256" key="1">
    <source>
        <dbReference type="ARBA" id="ARBA00000085"/>
    </source>
</evidence>
<evidence type="ECO:0000259" key="16">
    <source>
        <dbReference type="PROSITE" id="PS50885"/>
    </source>
</evidence>
<dbReference type="InterPro" id="IPR004358">
    <property type="entry name" value="Sig_transdc_His_kin-like_C"/>
</dbReference>
<feature type="domain" description="HAMP" evidence="16">
    <location>
        <begin position="78"/>
        <end position="130"/>
    </location>
</feature>
<dbReference type="EC" id="2.7.13.3" evidence="3"/>
<protein>
    <recommendedName>
        <fullName evidence="3">histidine kinase</fullName>
        <ecNumber evidence="3">2.7.13.3</ecNumber>
    </recommendedName>
</protein>
<dbReference type="CDD" id="cd00075">
    <property type="entry name" value="HATPase"/>
    <property type="match status" value="1"/>
</dbReference>
<dbReference type="Gene3D" id="6.10.340.10">
    <property type="match status" value="1"/>
</dbReference>
<dbReference type="Pfam" id="PF02518">
    <property type="entry name" value="HATPase_c"/>
    <property type="match status" value="1"/>
</dbReference>
<dbReference type="PANTHER" id="PTHR45528:SF1">
    <property type="entry name" value="SENSOR HISTIDINE KINASE CPXA"/>
    <property type="match status" value="1"/>
</dbReference>
<comment type="subcellular location">
    <subcellularLocation>
        <location evidence="2">Cell membrane</location>
        <topology evidence="2">Multi-pass membrane protein</topology>
    </subcellularLocation>
</comment>
<evidence type="ECO:0000256" key="7">
    <source>
        <dbReference type="ARBA" id="ARBA00022692"/>
    </source>
</evidence>
<feature type="transmembrane region" description="Helical" evidence="14">
    <location>
        <begin position="55"/>
        <end position="76"/>
    </location>
</feature>
<evidence type="ECO:0000256" key="6">
    <source>
        <dbReference type="ARBA" id="ARBA00022679"/>
    </source>
</evidence>
<dbReference type="InterPro" id="IPR050398">
    <property type="entry name" value="HssS/ArlS-like"/>
</dbReference>
<dbReference type="SUPFAM" id="SSF158472">
    <property type="entry name" value="HAMP domain-like"/>
    <property type="match status" value="1"/>
</dbReference>
<dbReference type="SMART" id="SM00388">
    <property type="entry name" value="HisKA"/>
    <property type="match status" value="1"/>
</dbReference>
<dbReference type="SUPFAM" id="SSF55874">
    <property type="entry name" value="ATPase domain of HSP90 chaperone/DNA topoisomerase II/histidine kinase"/>
    <property type="match status" value="1"/>
</dbReference>
<keyword evidence="8" id="KW-0547">Nucleotide-binding</keyword>
<evidence type="ECO:0000256" key="9">
    <source>
        <dbReference type="ARBA" id="ARBA00022777"/>
    </source>
</evidence>
<keyword evidence="9" id="KW-0418">Kinase</keyword>
<keyword evidence="13 14" id="KW-0472">Membrane</keyword>
<keyword evidence="12" id="KW-0902">Two-component regulatory system</keyword>
<dbReference type="PROSITE" id="PS50885">
    <property type="entry name" value="HAMP"/>
    <property type="match status" value="1"/>
</dbReference>
<evidence type="ECO:0000256" key="11">
    <source>
        <dbReference type="ARBA" id="ARBA00022989"/>
    </source>
</evidence>
<evidence type="ECO:0000256" key="13">
    <source>
        <dbReference type="ARBA" id="ARBA00023136"/>
    </source>
</evidence>
<dbReference type="Gene3D" id="3.30.565.10">
    <property type="entry name" value="Histidine kinase-like ATPase, C-terminal domain"/>
    <property type="match status" value="1"/>
</dbReference>
<dbReference type="SMART" id="SM00304">
    <property type="entry name" value="HAMP"/>
    <property type="match status" value="1"/>
</dbReference>
<evidence type="ECO:0000256" key="12">
    <source>
        <dbReference type="ARBA" id="ARBA00023012"/>
    </source>
</evidence>
<evidence type="ECO:0000256" key="3">
    <source>
        <dbReference type="ARBA" id="ARBA00012438"/>
    </source>
</evidence>
<keyword evidence="11 14" id="KW-1133">Transmembrane helix</keyword>
<keyword evidence="10" id="KW-0067">ATP-binding</keyword>
<evidence type="ECO:0000313" key="18">
    <source>
        <dbReference type="Proteomes" id="UP000618579"/>
    </source>
</evidence>
<dbReference type="RefSeq" id="WP_171681402.1">
    <property type="nucleotide sequence ID" value="NZ_WHNZ01000007.1"/>
</dbReference>
<dbReference type="EMBL" id="WHNZ01000007">
    <property type="protein sequence ID" value="NOU98506.1"/>
    <property type="molecule type" value="Genomic_DNA"/>
</dbReference>
<comment type="caution">
    <text evidence="17">The sequence shown here is derived from an EMBL/GenBank/DDBJ whole genome shotgun (WGS) entry which is preliminary data.</text>
</comment>
<evidence type="ECO:0000256" key="8">
    <source>
        <dbReference type="ARBA" id="ARBA00022741"/>
    </source>
</evidence>
<dbReference type="InterPro" id="IPR036890">
    <property type="entry name" value="HATPase_C_sf"/>
</dbReference>
<dbReference type="PROSITE" id="PS50109">
    <property type="entry name" value="HIS_KIN"/>
    <property type="match status" value="1"/>
</dbReference>
<proteinExistence type="predicted"/>
<comment type="catalytic activity">
    <reaction evidence="1">
        <text>ATP + protein L-histidine = ADP + protein N-phospho-L-histidine.</text>
        <dbReference type="EC" id="2.7.13.3"/>
    </reaction>
</comment>
<evidence type="ECO:0000256" key="10">
    <source>
        <dbReference type="ARBA" id="ARBA00022840"/>
    </source>
</evidence>
<evidence type="ECO:0000313" key="17">
    <source>
        <dbReference type="EMBL" id="NOU98506.1"/>
    </source>
</evidence>
<keyword evidence="4" id="KW-1003">Cell membrane</keyword>
<dbReference type="CDD" id="cd06225">
    <property type="entry name" value="HAMP"/>
    <property type="match status" value="1"/>
</dbReference>
<reference evidence="17 18" key="1">
    <citation type="submission" date="2019-10" db="EMBL/GenBank/DDBJ databases">
        <title>Description of Paenibacillus pedi sp. nov.</title>
        <authorList>
            <person name="Carlier A."/>
            <person name="Qi S."/>
        </authorList>
    </citation>
    <scope>NUCLEOTIDE SEQUENCE [LARGE SCALE GENOMIC DNA]</scope>
    <source>
        <strain evidence="17 18">LMG 31457</strain>
    </source>
</reference>
<dbReference type="PANTHER" id="PTHR45528">
    <property type="entry name" value="SENSOR HISTIDINE KINASE CPXA"/>
    <property type="match status" value="1"/>
</dbReference>
<gene>
    <name evidence="17" type="ORF">GC097_00500</name>
</gene>
<name>A0ABX1ZI56_9BACL</name>
<sequence length="362" mass="41337">MKTNFIYTMRWKFILVFVLSIASVVITLLIAYQVFLRLVFIKPFSIPIRWVVNHIGSSPVLVVVGSLLFIVFFFTYSRKIFAFLEEITLGLKEISQGNLSYEITTKTSDELGVLAEHFNQMTKKLRKSIEEERNAEKAKNELITGVSHDLRTPLTSVLGYLELIETDRYKDEVELRYYTNIAYEKSKSLKKLIDHLFEYTSLSGEGIKLQLKKVNIISFLKQLVEEFTPLLKKAGMSCRLNTAEDTLYVQADGHQLMRAYENIISNAIRYGSVGIYIDILIAREHDQAVVEIVNYGEPISERDLPYIFERFYRADKSRSSDNGGTGLGLAITKGIIEIHGGRISARSNFKETAFVTKLPLTI</sequence>
<evidence type="ECO:0000256" key="4">
    <source>
        <dbReference type="ARBA" id="ARBA00022475"/>
    </source>
</evidence>
<dbReference type="InterPro" id="IPR003661">
    <property type="entry name" value="HisK_dim/P_dom"/>
</dbReference>
<keyword evidence="18" id="KW-1185">Reference proteome</keyword>
<accession>A0ABX1ZI56</accession>
<dbReference type="SUPFAM" id="SSF47384">
    <property type="entry name" value="Homodimeric domain of signal transducing histidine kinase"/>
    <property type="match status" value="1"/>
</dbReference>
<dbReference type="Pfam" id="PF00512">
    <property type="entry name" value="HisKA"/>
    <property type="match status" value="1"/>
</dbReference>
<dbReference type="SMART" id="SM00387">
    <property type="entry name" value="HATPase_c"/>
    <property type="match status" value="1"/>
</dbReference>
<dbReference type="PRINTS" id="PR00344">
    <property type="entry name" value="BCTRLSENSOR"/>
</dbReference>
<dbReference type="Gene3D" id="1.10.287.130">
    <property type="match status" value="1"/>
</dbReference>
<evidence type="ECO:0000256" key="5">
    <source>
        <dbReference type="ARBA" id="ARBA00022553"/>
    </source>
</evidence>